<dbReference type="PANTHER" id="PTHR43284:SF1">
    <property type="entry name" value="ASPARAGINE SYNTHETASE"/>
    <property type="match status" value="1"/>
</dbReference>
<feature type="domain" description="Asparagine synthetase" evidence="4">
    <location>
        <begin position="236"/>
        <end position="614"/>
    </location>
</feature>
<dbReference type="Pfam" id="PF00733">
    <property type="entry name" value="Asn_synthase"/>
    <property type="match status" value="1"/>
</dbReference>
<dbReference type="Gene3D" id="3.40.50.620">
    <property type="entry name" value="HUPs"/>
    <property type="match status" value="2"/>
</dbReference>
<organism evidence="5 6">
    <name type="scientific">Sphingomonas caseinilyticus</name>
    <dbReference type="NCBI Taxonomy" id="2908205"/>
    <lineage>
        <taxon>Bacteria</taxon>
        <taxon>Pseudomonadati</taxon>
        <taxon>Pseudomonadota</taxon>
        <taxon>Alphaproteobacteria</taxon>
        <taxon>Sphingomonadales</taxon>
        <taxon>Sphingomonadaceae</taxon>
        <taxon>Sphingomonas</taxon>
    </lineage>
</organism>
<dbReference type="SUPFAM" id="SSF52402">
    <property type="entry name" value="Adenine nucleotide alpha hydrolases-like"/>
    <property type="match status" value="1"/>
</dbReference>
<dbReference type="InterPro" id="IPR001962">
    <property type="entry name" value="Asn_synthase"/>
</dbReference>
<dbReference type="InterPro" id="IPR029055">
    <property type="entry name" value="Ntn_hydrolases_N"/>
</dbReference>
<dbReference type="EC" id="6.3.5.4" evidence="2"/>
<name>A0ABT0RRA9_9SPHN</name>
<dbReference type="InterPro" id="IPR014729">
    <property type="entry name" value="Rossmann-like_a/b/a_fold"/>
</dbReference>
<dbReference type="PANTHER" id="PTHR43284">
    <property type="entry name" value="ASPARAGINE SYNTHETASE (GLUTAMINE-HYDROLYZING)"/>
    <property type="match status" value="1"/>
</dbReference>
<evidence type="ECO:0000256" key="1">
    <source>
        <dbReference type="ARBA" id="ARBA00005187"/>
    </source>
</evidence>
<protein>
    <recommendedName>
        <fullName evidence="2">asparagine synthase (glutamine-hydrolyzing)</fullName>
        <ecNumber evidence="2">6.3.5.4</ecNumber>
    </recommendedName>
</protein>
<reference evidence="5 6" key="1">
    <citation type="submission" date="2022-05" db="EMBL/GenBank/DDBJ databases">
        <authorList>
            <person name="Jo J.-H."/>
            <person name="Im W.-T."/>
        </authorList>
    </citation>
    <scope>NUCLEOTIDE SEQUENCE [LARGE SCALE GENOMIC DNA]</scope>
    <source>
        <strain evidence="5 6">NSE70-1</strain>
    </source>
</reference>
<gene>
    <name evidence="5" type="ORF">LZ496_01065</name>
</gene>
<comment type="catalytic activity">
    <reaction evidence="3">
        <text>L-aspartate + L-glutamine + ATP + H2O = L-asparagine + L-glutamate + AMP + diphosphate + H(+)</text>
        <dbReference type="Rhea" id="RHEA:12228"/>
        <dbReference type="ChEBI" id="CHEBI:15377"/>
        <dbReference type="ChEBI" id="CHEBI:15378"/>
        <dbReference type="ChEBI" id="CHEBI:29985"/>
        <dbReference type="ChEBI" id="CHEBI:29991"/>
        <dbReference type="ChEBI" id="CHEBI:30616"/>
        <dbReference type="ChEBI" id="CHEBI:33019"/>
        <dbReference type="ChEBI" id="CHEBI:58048"/>
        <dbReference type="ChEBI" id="CHEBI:58359"/>
        <dbReference type="ChEBI" id="CHEBI:456215"/>
        <dbReference type="EC" id="6.3.5.4"/>
    </reaction>
</comment>
<comment type="pathway">
    <text evidence="1">Amino-acid biosynthesis; L-asparagine biosynthesis; L-asparagine from L-aspartate (L-Gln route): step 1/1.</text>
</comment>
<evidence type="ECO:0000313" key="6">
    <source>
        <dbReference type="Proteomes" id="UP001203410"/>
    </source>
</evidence>
<evidence type="ECO:0000256" key="3">
    <source>
        <dbReference type="ARBA" id="ARBA00048741"/>
    </source>
</evidence>
<sequence>MLAFAWPWGRPADEGPQLLSQRLASSLCAGIGGHAGSASIGGLHFAYRELRSSAAKSRSWKPSAMPSGRIAAFHGYFDNAASIAAEMGADPSNPALLYGLAVERWGDDADRRIIGEYCAIIADPDSETLRLSRSPLRAPPLHYFHDEGLVAASSVPRAIFAAGVEQRLNEERLADSALLNFSDLEATYFEKLFKVPTGHIVELRRGRSRVLRQYYDLFAMPAVRLGGDAEYVARASELLDDGVRTCLAGFQRPGATLSAGLDSPQVALRALECMAADEALPTFTFHPETGYDERVQEYFLGNERPMVEAFAAMHPRLEPHFTANEGYEHDYRWNDFFHLMGAAPSGLSNMYVFHGLLSGAARERCDVLLLAEWGNYTFSDKGEWGYVEYFLTGRWRQLWRALTCINNDDRSVFGRFLLRCLMPLMPDFVWSAARKVAKPRHRSLLDLMQPLGSKYRKISGAERRLKQSGVGIERYQPRNRRHAQKMLFMNGDADAAEVYQAFEQMYGVALRDPMAYRPFVEFCFGLPVEMFMRDGRTRWLAKEMAKGIMPEEQRTNRLNGRWDADWLLRLGRRRSDLVAELDRLAKDERMAEMLDLPRLRAALEDWPEDTETDPQQFFAREFAVPRGLLTARFIDYVEGRNER</sequence>
<accession>A0ABT0RRA9</accession>
<dbReference type="Proteomes" id="UP001203410">
    <property type="component" value="Unassembled WGS sequence"/>
</dbReference>
<evidence type="ECO:0000313" key="5">
    <source>
        <dbReference type="EMBL" id="MCL6697381.1"/>
    </source>
</evidence>
<comment type="caution">
    <text evidence="5">The sequence shown here is derived from an EMBL/GenBank/DDBJ whole genome shotgun (WGS) entry which is preliminary data.</text>
</comment>
<evidence type="ECO:0000259" key="4">
    <source>
        <dbReference type="Pfam" id="PF00733"/>
    </source>
</evidence>
<evidence type="ECO:0000256" key="2">
    <source>
        <dbReference type="ARBA" id="ARBA00012737"/>
    </source>
</evidence>
<proteinExistence type="predicted"/>
<dbReference type="RefSeq" id="WP_249902755.1">
    <property type="nucleotide sequence ID" value="NZ_JAMGBA010000001.1"/>
</dbReference>
<dbReference type="SUPFAM" id="SSF56235">
    <property type="entry name" value="N-terminal nucleophile aminohydrolases (Ntn hydrolases)"/>
    <property type="match status" value="1"/>
</dbReference>
<keyword evidence="6" id="KW-1185">Reference proteome</keyword>
<dbReference type="InterPro" id="IPR051786">
    <property type="entry name" value="ASN_synthetase/amidase"/>
</dbReference>
<dbReference type="Gene3D" id="3.60.20.10">
    <property type="entry name" value="Glutamine Phosphoribosylpyrophosphate, subunit 1, domain 1"/>
    <property type="match status" value="1"/>
</dbReference>
<dbReference type="EMBL" id="JAMGBA010000001">
    <property type="protein sequence ID" value="MCL6697381.1"/>
    <property type="molecule type" value="Genomic_DNA"/>
</dbReference>